<evidence type="ECO:0000313" key="2">
    <source>
        <dbReference type="Proteomes" id="UP001163115"/>
    </source>
</evidence>
<evidence type="ECO:0000313" key="1">
    <source>
        <dbReference type="EMBL" id="WAJ24363.1"/>
    </source>
</evidence>
<dbReference type="EMBL" id="CP113524">
    <property type="protein sequence ID" value="WAJ24363.1"/>
    <property type="molecule type" value="Genomic_DNA"/>
</dbReference>
<keyword evidence="2" id="KW-1185">Reference proteome</keyword>
<organism evidence="1 2">
    <name type="scientific">Lacrimispora xylanolytica</name>
    <dbReference type="NCBI Taxonomy" id="29375"/>
    <lineage>
        <taxon>Bacteria</taxon>
        <taxon>Bacillati</taxon>
        <taxon>Bacillota</taxon>
        <taxon>Clostridia</taxon>
        <taxon>Lachnospirales</taxon>
        <taxon>Lachnospiraceae</taxon>
        <taxon>Lacrimispora</taxon>
    </lineage>
</organism>
<protein>
    <submittedName>
        <fullName evidence="1">Uncharacterized protein</fullName>
    </submittedName>
</protein>
<dbReference type="Proteomes" id="UP001163115">
    <property type="component" value="Chromosome"/>
</dbReference>
<reference evidence="1" key="1">
    <citation type="submission" date="2022-11" db="EMBL/GenBank/DDBJ databases">
        <title>Lacrimispora xylanolytica sy1, complete genome.</title>
        <authorList>
            <person name="Choi S."/>
        </authorList>
    </citation>
    <scope>NUCLEOTIDE SEQUENCE</scope>
    <source>
        <strain evidence="1">Sy1</strain>
    </source>
</reference>
<gene>
    <name evidence="1" type="ORF">OW255_02235</name>
</gene>
<name>A0ABY7AF09_9FIRM</name>
<accession>A0ABY7AF09</accession>
<sequence length="147" mass="17498">MDYYNKIEALMNKTCYVIDILPKRVEKENGGQYFAVEDYYQRKTESIKIFQKFKDILLKLNCYYDFQVCYQDRCSVNPSPDKLTEWIMQCSISRKKHLSIYIEKEDALIAVNNGDLYMVLYNPNEELITLAKELARSEGLYVWKTQN</sequence>
<dbReference type="RefSeq" id="WP_268115486.1">
    <property type="nucleotide sequence ID" value="NZ_CP113524.1"/>
</dbReference>
<proteinExistence type="predicted"/>